<organism evidence="2 3">
    <name type="scientific">Choiromyces venosus 120613-1</name>
    <dbReference type="NCBI Taxonomy" id="1336337"/>
    <lineage>
        <taxon>Eukaryota</taxon>
        <taxon>Fungi</taxon>
        <taxon>Dikarya</taxon>
        <taxon>Ascomycota</taxon>
        <taxon>Pezizomycotina</taxon>
        <taxon>Pezizomycetes</taxon>
        <taxon>Pezizales</taxon>
        <taxon>Tuberaceae</taxon>
        <taxon>Choiromyces</taxon>
    </lineage>
</organism>
<feature type="region of interest" description="Disordered" evidence="1">
    <location>
        <begin position="1"/>
        <end position="20"/>
    </location>
</feature>
<name>A0A3N4K1S8_9PEZI</name>
<evidence type="ECO:0000256" key="1">
    <source>
        <dbReference type="SAM" id="MobiDB-lite"/>
    </source>
</evidence>
<evidence type="ECO:0000313" key="2">
    <source>
        <dbReference type="EMBL" id="RPB04514.1"/>
    </source>
</evidence>
<sequence length="53" mass="6233">MRRPQTFLSYPAHSPGHSSRFSSTVLIARNKYCTSYWHEEPEHLSSNLVWALR</sequence>
<dbReference type="AlphaFoldDB" id="A0A3N4K1S8"/>
<protein>
    <submittedName>
        <fullName evidence="2">Uncharacterized protein</fullName>
    </submittedName>
</protein>
<proteinExistence type="predicted"/>
<keyword evidence="3" id="KW-1185">Reference proteome</keyword>
<accession>A0A3N4K1S8</accession>
<gene>
    <name evidence="2" type="ORF">L873DRAFT_1799429</name>
</gene>
<dbReference type="Proteomes" id="UP000276215">
    <property type="component" value="Unassembled WGS sequence"/>
</dbReference>
<evidence type="ECO:0000313" key="3">
    <source>
        <dbReference type="Proteomes" id="UP000276215"/>
    </source>
</evidence>
<dbReference type="EMBL" id="ML120358">
    <property type="protein sequence ID" value="RPB04514.1"/>
    <property type="molecule type" value="Genomic_DNA"/>
</dbReference>
<reference evidence="2 3" key="1">
    <citation type="journal article" date="2018" name="Nat. Ecol. Evol.">
        <title>Pezizomycetes genomes reveal the molecular basis of ectomycorrhizal truffle lifestyle.</title>
        <authorList>
            <person name="Murat C."/>
            <person name="Payen T."/>
            <person name="Noel B."/>
            <person name="Kuo A."/>
            <person name="Morin E."/>
            <person name="Chen J."/>
            <person name="Kohler A."/>
            <person name="Krizsan K."/>
            <person name="Balestrini R."/>
            <person name="Da Silva C."/>
            <person name="Montanini B."/>
            <person name="Hainaut M."/>
            <person name="Levati E."/>
            <person name="Barry K.W."/>
            <person name="Belfiori B."/>
            <person name="Cichocki N."/>
            <person name="Clum A."/>
            <person name="Dockter R.B."/>
            <person name="Fauchery L."/>
            <person name="Guy J."/>
            <person name="Iotti M."/>
            <person name="Le Tacon F."/>
            <person name="Lindquist E.A."/>
            <person name="Lipzen A."/>
            <person name="Malagnac F."/>
            <person name="Mello A."/>
            <person name="Molinier V."/>
            <person name="Miyauchi S."/>
            <person name="Poulain J."/>
            <person name="Riccioni C."/>
            <person name="Rubini A."/>
            <person name="Sitrit Y."/>
            <person name="Splivallo R."/>
            <person name="Traeger S."/>
            <person name="Wang M."/>
            <person name="Zifcakova L."/>
            <person name="Wipf D."/>
            <person name="Zambonelli A."/>
            <person name="Paolocci F."/>
            <person name="Nowrousian M."/>
            <person name="Ottonello S."/>
            <person name="Baldrian P."/>
            <person name="Spatafora J.W."/>
            <person name="Henrissat B."/>
            <person name="Nagy L.G."/>
            <person name="Aury J.M."/>
            <person name="Wincker P."/>
            <person name="Grigoriev I.V."/>
            <person name="Bonfante P."/>
            <person name="Martin F.M."/>
        </authorList>
    </citation>
    <scope>NUCLEOTIDE SEQUENCE [LARGE SCALE GENOMIC DNA]</scope>
    <source>
        <strain evidence="2 3">120613-1</strain>
    </source>
</reference>